<dbReference type="Proteomes" id="UP000019486">
    <property type="component" value="Unassembled WGS sequence"/>
</dbReference>
<dbReference type="EMBL" id="AVFL01000016">
    <property type="protein sequence ID" value="EWY38806.1"/>
    <property type="molecule type" value="Genomic_DNA"/>
</dbReference>
<proteinExistence type="predicted"/>
<evidence type="ECO:0000313" key="2">
    <source>
        <dbReference type="Proteomes" id="UP000019486"/>
    </source>
</evidence>
<sequence length="113" mass="13154">MIRESVIGIFRIRQTYQRISHRPPWLDWKLISKAQFGGGDIDDRNPNAMTFPVLTSSFLLIKRPLGMCWHRKFIINIKIVPKSNNEQAAATLRHSKISSIEHIFSHRVSEDRS</sequence>
<comment type="caution">
    <text evidence="1">The sequence shown here is derived from an EMBL/GenBank/DDBJ whole genome shotgun (WGS) entry which is preliminary data.</text>
</comment>
<evidence type="ECO:0000313" key="1">
    <source>
        <dbReference type="EMBL" id="EWY38806.1"/>
    </source>
</evidence>
<organism evidence="1 2">
    <name type="scientific">Skermanella stibiiresistens SB22</name>
    <dbReference type="NCBI Taxonomy" id="1385369"/>
    <lineage>
        <taxon>Bacteria</taxon>
        <taxon>Pseudomonadati</taxon>
        <taxon>Pseudomonadota</taxon>
        <taxon>Alphaproteobacteria</taxon>
        <taxon>Rhodospirillales</taxon>
        <taxon>Azospirillaceae</taxon>
        <taxon>Skermanella</taxon>
    </lineage>
</organism>
<dbReference type="AlphaFoldDB" id="W9H1V9"/>
<accession>W9H1V9</accession>
<gene>
    <name evidence="1" type="ORF">N825_11080</name>
</gene>
<keyword evidence="2" id="KW-1185">Reference proteome</keyword>
<name>W9H1V9_9PROT</name>
<reference evidence="1 2" key="1">
    <citation type="submission" date="2013-08" db="EMBL/GenBank/DDBJ databases">
        <title>The genome sequence of Skermanella stibiiresistens.</title>
        <authorList>
            <person name="Zhu W."/>
            <person name="Wang G."/>
        </authorList>
    </citation>
    <scope>NUCLEOTIDE SEQUENCE [LARGE SCALE GENOMIC DNA]</scope>
    <source>
        <strain evidence="1 2">SB22</strain>
    </source>
</reference>
<protein>
    <submittedName>
        <fullName evidence="1">Uncharacterized protein</fullName>
    </submittedName>
</protein>